<dbReference type="EMBL" id="LDUG01000002">
    <property type="protein sequence ID" value="KVW99701.1"/>
    <property type="molecule type" value="Genomic_DNA"/>
</dbReference>
<dbReference type="OrthoDB" id="9812023at2"/>
<dbReference type="InterPro" id="IPR002145">
    <property type="entry name" value="CopG"/>
</dbReference>
<evidence type="ECO:0000313" key="3">
    <source>
        <dbReference type="Proteomes" id="UP000064243"/>
    </source>
</evidence>
<comment type="caution">
    <text evidence="2">The sequence shown here is derived from an EMBL/GenBank/DDBJ whole genome shotgun (WGS) entry which is preliminary data.</text>
</comment>
<dbReference type="Proteomes" id="UP000064243">
    <property type="component" value="Unassembled WGS sequence"/>
</dbReference>
<accession>A0A106BW36</accession>
<sequence>MATAILTLRVPEETKAKLDKLAQATHRSKSYLAEEAIARYLDLEAWQVGEIEQAIQEADRGDFASPSDLANLLKKYAG</sequence>
<organism evidence="2 3">
    <name type="scientific">Thiobacillus denitrificans</name>
    <dbReference type="NCBI Taxonomy" id="36861"/>
    <lineage>
        <taxon>Bacteria</taxon>
        <taxon>Pseudomonadati</taxon>
        <taxon>Pseudomonadota</taxon>
        <taxon>Betaproteobacteria</taxon>
        <taxon>Nitrosomonadales</taxon>
        <taxon>Thiobacillaceae</taxon>
        <taxon>Thiobacillus</taxon>
    </lineage>
</organism>
<evidence type="ECO:0000259" key="1">
    <source>
        <dbReference type="Pfam" id="PF01402"/>
    </source>
</evidence>
<dbReference type="InterPro" id="IPR010985">
    <property type="entry name" value="Ribbon_hlx_hlx"/>
</dbReference>
<proteinExistence type="predicted"/>
<gene>
    <name evidence="2" type="ORF">ABW22_00630</name>
</gene>
<keyword evidence="3" id="KW-1185">Reference proteome</keyword>
<dbReference type="RefSeq" id="WP_059750880.1">
    <property type="nucleotide sequence ID" value="NZ_LDUG01000002.1"/>
</dbReference>
<dbReference type="InterPro" id="IPR052991">
    <property type="entry name" value="Non-func_TypeII_TA_Antitoxin"/>
</dbReference>
<dbReference type="Pfam" id="PF01402">
    <property type="entry name" value="RHH_1"/>
    <property type="match status" value="1"/>
</dbReference>
<reference evidence="2 3" key="1">
    <citation type="journal article" date="2015" name="Appl. Environ. Microbiol.">
        <title>Aerobic and Anaerobic Thiosulfate Oxidation by a Cold-Adapted, Subglacial Chemoautotroph.</title>
        <authorList>
            <person name="Harrold Z.R."/>
            <person name="Skidmore M.L."/>
            <person name="Hamilton T.L."/>
            <person name="Desch L."/>
            <person name="Amada K."/>
            <person name="van Gelder W."/>
            <person name="Glover K."/>
            <person name="Roden E.E."/>
            <person name="Boyd E.S."/>
        </authorList>
    </citation>
    <scope>NUCLEOTIDE SEQUENCE [LARGE SCALE GENOMIC DNA]</scope>
    <source>
        <strain evidence="2 3">RG</strain>
    </source>
</reference>
<name>A0A106BW36_THIDE</name>
<dbReference type="CDD" id="cd22233">
    <property type="entry name" value="RHH_CopAso-like"/>
    <property type="match status" value="1"/>
</dbReference>
<dbReference type="PANTHER" id="PTHR40688:SF2">
    <property type="entry name" value="RIBBON-HELIX-HELIX PROTEIN COPG DOMAIN-CONTAINING PROTEIN"/>
    <property type="match status" value="1"/>
</dbReference>
<dbReference type="PATRIC" id="fig|36861.3.peg.1161"/>
<dbReference type="AlphaFoldDB" id="A0A106BW36"/>
<protein>
    <submittedName>
        <fullName evidence="2">Helix-turn-helix protein, CopG</fullName>
    </submittedName>
</protein>
<evidence type="ECO:0000313" key="2">
    <source>
        <dbReference type="EMBL" id="KVW99701.1"/>
    </source>
</evidence>
<feature type="domain" description="Ribbon-helix-helix protein CopG" evidence="1">
    <location>
        <begin position="6"/>
        <end position="44"/>
    </location>
</feature>
<dbReference type="GO" id="GO:0006355">
    <property type="term" value="P:regulation of DNA-templated transcription"/>
    <property type="evidence" value="ECO:0007669"/>
    <property type="project" value="InterPro"/>
</dbReference>
<dbReference type="SUPFAM" id="SSF47598">
    <property type="entry name" value="Ribbon-helix-helix"/>
    <property type="match status" value="1"/>
</dbReference>
<dbReference type="PANTHER" id="PTHR40688">
    <property type="match status" value="1"/>
</dbReference>